<proteinExistence type="predicted"/>
<feature type="region of interest" description="Disordered" evidence="1">
    <location>
        <begin position="66"/>
        <end position="103"/>
    </location>
</feature>
<reference evidence="3" key="1">
    <citation type="journal article" date="2015" name="PLoS Genet.">
        <title>Genome Sequence and Transcriptome Analyses of Chrysochromulina tobin: Metabolic Tools for Enhanced Algal Fitness in the Prominent Order Prymnesiales (Haptophyceae).</title>
        <authorList>
            <person name="Hovde B.T."/>
            <person name="Deodato C.R."/>
            <person name="Hunsperger H.M."/>
            <person name="Ryken S.A."/>
            <person name="Yost W."/>
            <person name="Jha R.K."/>
            <person name="Patterson J."/>
            <person name="Monnat R.J. Jr."/>
            <person name="Barlow S.B."/>
            <person name="Starkenburg S.R."/>
            <person name="Cattolico R.A."/>
        </authorList>
    </citation>
    <scope>NUCLEOTIDE SEQUENCE</scope>
    <source>
        <strain evidence="3">CCMP291</strain>
    </source>
</reference>
<accession>A0A0M0JVD8</accession>
<evidence type="ECO:0000313" key="3">
    <source>
        <dbReference type="Proteomes" id="UP000037460"/>
    </source>
</evidence>
<dbReference type="Proteomes" id="UP000037460">
    <property type="component" value="Unassembled WGS sequence"/>
</dbReference>
<sequence length="159" mass="17771">MLAILLRSHQETFLSNPELGPALQALHKAQRSQTLVHKSLRRMKNRLLHAAFEEWRDGYLDAKEDWDREALDPPPSPPASDRRVSSSRFVTPLGSQLPPPPAAAITDEMKAELAKLKDLFDGGLLPERLYEAKLKMMLGLPSTLPATTECKELGVLPRL</sequence>
<dbReference type="EMBL" id="JWZX01002217">
    <property type="protein sequence ID" value="KOO30484.1"/>
    <property type="molecule type" value="Genomic_DNA"/>
</dbReference>
<evidence type="ECO:0000313" key="2">
    <source>
        <dbReference type="EMBL" id="KOO30484.1"/>
    </source>
</evidence>
<evidence type="ECO:0000256" key="1">
    <source>
        <dbReference type="SAM" id="MobiDB-lite"/>
    </source>
</evidence>
<keyword evidence="3" id="KW-1185">Reference proteome</keyword>
<dbReference type="AlphaFoldDB" id="A0A0M0JVD8"/>
<name>A0A0M0JVD8_9EUKA</name>
<protein>
    <submittedName>
        <fullName evidence="2">Uncharacterized protein</fullName>
    </submittedName>
</protein>
<gene>
    <name evidence="2" type="ORF">Ctob_014829</name>
</gene>
<organism evidence="2 3">
    <name type="scientific">Chrysochromulina tobinii</name>
    <dbReference type="NCBI Taxonomy" id="1460289"/>
    <lineage>
        <taxon>Eukaryota</taxon>
        <taxon>Haptista</taxon>
        <taxon>Haptophyta</taxon>
        <taxon>Prymnesiophyceae</taxon>
        <taxon>Prymnesiales</taxon>
        <taxon>Chrysochromulinaceae</taxon>
        <taxon>Chrysochromulina</taxon>
    </lineage>
</organism>
<comment type="caution">
    <text evidence="2">The sequence shown here is derived from an EMBL/GenBank/DDBJ whole genome shotgun (WGS) entry which is preliminary data.</text>
</comment>